<sequence>MKQKIKLSIAAVVIMFFIVGSVTAQDQTKFAKSDQMMKNMKTSCDSTMMKNHKDMMKDGKMSCDKTMMKDGKMSCDKTMMKDMKMNCDSTMMKNDKAMMEDGKMMCDSSKMMDHKGMMDHGKMMKQNDMKGSHVVRKGVIDVSEIDKNNDGKVYQDVMDWNVISDNPGKCPLCGMKLKEVTVEQAVKNLEKNGFKTK</sequence>
<accession>A0A3B1BST7</accession>
<evidence type="ECO:0000259" key="1">
    <source>
        <dbReference type="Pfam" id="PF19335"/>
    </source>
</evidence>
<dbReference type="GO" id="GO:0046872">
    <property type="term" value="F:metal ion binding"/>
    <property type="evidence" value="ECO:0007669"/>
    <property type="project" value="InterPro"/>
</dbReference>
<proteinExistence type="predicted"/>
<gene>
    <name evidence="2" type="ORF">MNBD_IGNAVI01-1486</name>
</gene>
<name>A0A3B1BST7_9ZZZZ</name>
<evidence type="ECO:0000313" key="2">
    <source>
        <dbReference type="EMBL" id="VAX21366.1"/>
    </source>
</evidence>
<protein>
    <recommendedName>
        <fullName evidence="1">Heavy metal binding domain-containing protein</fullName>
    </recommendedName>
</protein>
<reference evidence="2" key="1">
    <citation type="submission" date="2018-06" db="EMBL/GenBank/DDBJ databases">
        <authorList>
            <person name="Zhirakovskaya E."/>
        </authorList>
    </citation>
    <scope>NUCLEOTIDE SEQUENCE</scope>
</reference>
<dbReference type="EMBL" id="UOGD01000196">
    <property type="protein sequence ID" value="VAX21366.1"/>
    <property type="molecule type" value="Genomic_DNA"/>
</dbReference>
<organism evidence="2">
    <name type="scientific">hydrothermal vent metagenome</name>
    <dbReference type="NCBI Taxonomy" id="652676"/>
    <lineage>
        <taxon>unclassified sequences</taxon>
        <taxon>metagenomes</taxon>
        <taxon>ecological metagenomes</taxon>
    </lineage>
</organism>
<dbReference type="InterPro" id="IPR045800">
    <property type="entry name" value="HMBD"/>
</dbReference>
<feature type="domain" description="Heavy metal binding" evidence="1">
    <location>
        <begin position="153"/>
        <end position="180"/>
    </location>
</feature>
<dbReference type="Pfam" id="PF19335">
    <property type="entry name" value="HMBD"/>
    <property type="match status" value="1"/>
</dbReference>
<dbReference type="AlphaFoldDB" id="A0A3B1BST7"/>